<dbReference type="Pfam" id="PF09825">
    <property type="entry name" value="BPL_N"/>
    <property type="match status" value="1"/>
</dbReference>
<feature type="domain" description="Biotin-protein ligase N-terminal" evidence="1">
    <location>
        <begin position="35"/>
        <end position="130"/>
    </location>
</feature>
<keyword evidence="2" id="KW-0315">Glutamine amidotransferase</keyword>
<proteinExistence type="predicted"/>
<dbReference type="EMBL" id="VNIQ01000001">
    <property type="protein sequence ID" value="TYQ08342.1"/>
    <property type="molecule type" value="Genomic_DNA"/>
</dbReference>
<sequence length="258" mass="27834">MNRRTFLVSAAALVTIGGTVVASADSTRIRPRRALVYRGPASSPGCPEAVGRLLESSSDPYDVTFCGPDEDVPLTTAALASASLYAQPGGGELTAAWVHMEQHAESIREWVRTGGHYLGFCLGGYLAGATPGFGLLPGDTARYISSRKSEIDTTGNTIVNVTWREEERTMFFQDGPIFVLREDAPVEVLARYRNGKIAAVVSDFGLGRVGVVGPHPEAERSWYTRGLTNPDGIRFDLGHDLVDTVRRGAPEQLWTPSP</sequence>
<evidence type="ECO:0000313" key="2">
    <source>
        <dbReference type="EMBL" id="TYQ08342.1"/>
    </source>
</evidence>
<reference evidence="2" key="1">
    <citation type="submission" date="2019-07" db="EMBL/GenBank/DDBJ databases">
        <title>Genomic Encyclopedia of Type Strains, Phase IV (KMG-IV): sequencing the most valuable type-strain genomes for metagenomic binning, comparative biology and taxonomic classification.</title>
        <authorList>
            <person name="Goeker M."/>
        </authorList>
    </citation>
    <scope>NUCLEOTIDE SEQUENCE</scope>
    <source>
        <strain evidence="2">DSM 44596</strain>
    </source>
</reference>
<evidence type="ECO:0000259" key="1">
    <source>
        <dbReference type="Pfam" id="PF09825"/>
    </source>
</evidence>
<dbReference type="InterPro" id="IPR029062">
    <property type="entry name" value="Class_I_gatase-like"/>
</dbReference>
<keyword evidence="2" id="KW-0808">Transferase</keyword>
<dbReference type="Gene3D" id="3.40.50.880">
    <property type="match status" value="1"/>
</dbReference>
<name>A0A652YXC5_NOCGL</name>
<accession>A0A652YXC5</accession>
<dbReference type="SUPFAM" id="SSF52317">
    <property type="entry name" value="Class I glutamine amidotransferase-like"/>
    <property type="match status" value="1"/>
</dbReference>
<dbReference type="AlphaFoldDB" id="A0A652YXC5"/>
<organism evidence="2">
    <name type="scientific">Nocardia globerula</name>
    <dbReference type="NCBI Taxonomy" id="1818"/>
    <lineage>
        <taxon>Bacteria</taxon>
        <taxon>Bacillati</taxon>
        <taxon>Actinomycetota</taxon>
        <taxon>Actinomycetes</taxon>
        <taxon>Mycobacteriales</taxon>
        <taxon>Nocardiaceae</taxon>
        <taxon>Nocardia</taxon>
    </lineage>
</organism>
<dbReference type="InterPro" id="IPR019197">
    <property type="entry name" value="Biotin-prot_ligase_N"/>
</dbReference>
<dbReference type="PIRSF" id="PIRSF016642">
    <property type="entry name" value="UCP016642"/>
    <property type="match status" value="1"/>
</dbReference>
<gene>
    <name evidence="2" type="ORF">FNL38_101713</name>
</gene>
<comment type="caution">
    <text evidence="2">The sequence shown here is derived from an EMBL/GenBank/DDBJ whole genome shotgun (WGS) entry which is preliminary data.</text>
</comment>
<dbReference type="GO" id="GO:0016740">
    <property type="term" value="F:transferase activity"/>
    <property type="evidence" value="ECO:0007669"/>
    <property type="project" value="UniProtKB-KW"/>
</dbReference>
<protein>
    <submittedName>
        <fullName evidence="2">Glutamine amidotransferase-like uncharacterized protein</fullName>
    </submittedName>
</protein>
<dbReference type="InterPro" id="IPR015834">
    <property type="entry name" value="UCP016642"/>
</dbReference>